<comment type="cofactor">
    <cofactor evidence="9">
        <name>Zn(2+)</name>
        <dbReference type="ChEBI" id="CHEBI:29105"/>
    </cofactor>
    <text evidence="9">Binds 1 zinc ion.</text>
</comment>
<dbReference type="AlphaFoldDB" id="A0A1Y1IAT3"/>
<feature type="binding site" evidence="8">
    <location>
        <begin position="22"/>
        <end position="24"/>
    </location>
    <ligand>
        <name>substrate</name>
    </ligand>
</feature>
<dbReference type="InterPro" id="IPR002125">
    <property type="entry name" value="CMP_dCMP_dom"/>
</dbReference>
<dbReference type="Proteomes" id="UP000054558">
    <property type="component" value="Unassembled WGS sequence"/>
</dbReference>
<protein>
    <recommendedName>
        <fullName evidence="3">cytidine deaminase</fullName>
        <ecNumber evidence="3">3.5.4.5</ecNumber>
    </recommendedName>
</protein>
<comment type="similarity">
    <text evidence="1">Belongs to the cytidine and deoxycytidylate deaminase family.</text>
</comment>
<keyword evidence="6 9" id="KW-0862">Zinc</keyword>
<evidence type="ECO:0000256" key="7">
    <source>
        <dbReference type="PIRSR" id="PIRSR006334-1"/>
    </source>
</evidence>
<feature type="domain" description="CMP/dCMP-type deaminase" evidence="10">
    <location>
        <begin position="130"/>
        <end position="243"/>
    </location>
</feature>
<feature type="active site" description="Proton donor" evidence="7">
    <location>
        <position position="37"/>
    </location>
</feature>
<dbReference type="STRING" id="105231.A0A1Y1IAT3"/>
<evidence type="ECO:0000313" key="11">
    <source>
        <dbReference type="EMBL" id="GAQ86539.1"/>
    </source>
</evidence>
<dbReference type="EC" id="3.5.4.5" evidence="3"/>
<keyword evidence="5" id="KW-0378">Hydrolase</keyword>
<dbReference type="GO" id="GO:0004126">
    <property type="term" value="F:cytidine deaminase activity"/>
    <property type="evidence" value="ECO:0000318"/>
    <property type="project" value="GO_Central"/>
</dbReference>
<dbReference type="InterPro" id="IPR050202">
    <property type="entry name" value="Cyt/Deoxycyt_deaminase"/>
</dbReference>
<dbReference type="CDD" id="cd01283">
    <property type="entry name" value="cytidine_deaminase"/>
    <property type="match status" value="2"/>
</dbReference>
<dbReference type="GO" id="GO:0005829">
    <property type="term" value="C:cytosol"/>
    <property type="evidence" value="ECO:0000318"/>
    <property type="project" value="GO_Central"/>
</dbReference>
<evidence type="ECO:0000256" key="5">
    <source>
        <dbReference type="ARBA" id="ARBA00022801"/>
    </source>
</evidence>
<evidence type="ECO:0000256" key="3">
    <source>
        <dbReference type="ARBA" id="ARBA00012783"/>
    </source>
</evidence>
<dbReference type="SUPFAM" id="SSF53927">
    <property type="entry name" value="Cytidine deaminase-like"/>
    <property type="match status" value="2"/>
</dbReference>
<feature type="binding site" evidence="9">
    <location>
        <position position="65"/>
    </location>
    <ligand>
        <name>Zn(2+)</name>
        <dbReference type="ChEBI" id="CHEBI:29105"/>
        <note>catalytic</note>
    </ligand>
</feature>
<evidence type="ECO:0000256" key="1">
    <source>
        <dbReference type="ARBA" id="ARBA00006576"/>
    </source>
</evidence>
<dbReference type="OMA" id="HSISPDC"/>
<dbReference type="Pfam" id="PF08211">
    <property type="entry name" value="dCMP_cyt_deam_2"/>
    <property type="match status" value="1"/>
</dbReference>
<proteinExistence type="inferred from homology"/>
<dbReference type="InterPro" id="IPR006263">
    <property type="entry name" value="Cyt_deam_dimer"/>
</dbReference>
<keyword evidence="4 9" id="KW-0479">Metal-binding</keyword>
<reference evidence="11 12" key="1">
    <citation type="journal article" date="2014" name="Nat. Commun.">
        <title>Klebsormidium flaccidum genome reveals primary factors for plant terrestrial adaptation.</title>
        <authorList>
            <person name="Hori K."/>
            <person name="Maruyama F."/>
            <person name="Fujisawa T."/>
            <person name="Togashi T."/>
            <person name="Yamamoto N."/>
            <person name="Seo M."/>
            <person name="Sato S."/>
            <person name="Yamada T."/>
            <person name="Mori H."/>
            <person name="Tajima N."/>
            <person name="Moriyama T."/>
            <person name="Ikeuchi M."/>
            <person name="Watanabe M."/>
            <person name="Wada H."/>
            <person name="Kobayashi K."/>
            <person name="Saito M."/>
            <person name="Masuda T."/>
            <person name="Sasaki-Sekimoto Y."/>
            <person name="Mashiguchi K."/>
            <person name="Awai K."/>
            <person name="Shimojima M."/>
            <person name="Masuda S."/>
            <person name="Iwai M."/>
            <person name="Nobusawa T."/>
            <person name="Narise T."/>
            <person name="Kondo S."/>
            <person name="Saito H."/>
            <person name="Sato R."/>
            <person name="Murakawa M."/>
            <person name="Ihara Y."/>
            <person name="Oshima-Yamada Y."/>
            <person name="Ohtaka K."/>
            <person name="Satoh M."/>
            <person name="Sonobe K."/>
            <person name="Ishii M."/>
            <person name="Ohtani R."/>
            <person name="Kanamori-Sato M."/>
            <person name="Honoki R."/>
            <person name="Miyazaki D."/>
            <person name="Mochizuki H."/>
            <person name="Umetsu J."/>
            <person name="Higashi K."/>
            <person name="Shibata D."/>
            <person name="Kamiya Y."/>
            <person name="Sato N."/>
            <person name="Nakamura Y."/>
            <person name="Tabata S."/>
            <person name="Ida S."/>
            <person name="Kurokawa K."/>
            <person name="Ohta H."/>
        </authorList>
    </citation>
    <scope>NUCLEOTIDE SEQUENCE [LARGE SCALE GENOMIC DNA]</scope>
    <source>
        <strain evidence="11 12">NIES-2285</strain>
    </source>
</reference>
<keyword evidence="12" id="KW-1185">Reference proteome</keyword>
<evidence type="ECO:0000259" key="10">
    <source>
        <dbReference type="PROSITE" id="PS51747"/>
    </source>
</evidence>
<dbReference type="PANTHER" id="PTHR11644">
    <property type="entry name" value="CYTIDINE DEAMINASE"/>
    <property type="match status" value="1"/>
</dbReference>
<evidence type="ECO:0000256" key="4">
    <source>
        <dbReference type="ARBA" id="ARBA00022723"/>
    </source>
</evidence>
<dbReference type="PROSITE" id="PS00903">
    <property type="entry name" value="CYT_DCMP_DEAMINASES_1"/>
    <property type="match status" value="1"/>
</dbReference>
<feature type="binding site" evidence="9">
    <location>
        <position position="35"/>
    </location>
    <ligand>
        <name>Zn(2+)</name>
        <dbReference type="ChEBI" id="CHEBI:29105"/>
        <note>catalytic</note>
    </ligand>
</feature>
<accession>A0A1Y1IAT3</accession>
<evidence type="ECO:0000256" key="8">
    <source>
        <dbReference type="PIRSR" id="PIRSR006334-2"/>
    </source>
</evidence>
<evidence type="ECO:0000313" key="12">
    <source>
        <dbReference type="Proteomes" id="UP000054558"/>
    </source>
</evidence>
<dbReference type="GO" id="GO:0072527">
    <property type="term" value="P:pyrimidine-containing compound metabolic process"/>
    <property type="evidence" value="ECO:0007669"/>
    <property type="project" value="UniProtKB-ARBA"/>
</dbReference>
<dbReference type="GO" id="GO:0008270">
    <property type="term" value="F:zinc ion binding"/>
    <property type="evidence" value="ECO:0000318"/>
    <property type="project" value="GO_Central"/>
</dbReference>
<evidence type="ECO:0000256" key="2">
    <source>
        <dbReference type="ARBA" id="ARBA00011738"/>
    </source>
</evidence>
<dbReference type="GO" id="GO:0055086">
    <property type="term" value="P:nucleobase-containing small molecule metabolic process"/>
    <property type="evidence" value="ECO:0007669"/>
    <property type="project" value="UniProtKB-ARBA"/>
</dbReference>
<dbReference type="EMBL" id="DF237244">
    <property type="protein sequence ID" value="GAQ86539.1"/>
    <property type="molecule type" value="Genomic_DNA"/>
</dbReference>
<dbReference type="OrthoDB" id="414540at2759"/>
<organism evidence="11 12">
    <name type="scientific">Klebsormidium nitens</name>
    <name type="common">Green alga</name>
    <name type="synonym">Ulothrix nitens</name>
    <dbReference type="NCBI Taxonomy" id="105231"/>
    <lineage>
        <taxon>Eukaryota</taxon>
        <taxon>Viridiplantae</taxon>
        <taxon>Streptophyta</taxon>
        <taxon>Klebsormidiophyceae</taxon>
        <taxon>Klebsormidiales</taxon>
        <taxon>Klebsormidiaceae</taxon>
        <taxon>Klebsormidium</taxon>
    </lineage>
</organism>
<dbReference type="InterPro" id="IPR013171">
    <property type="entry name" value="Cyd/dCyd_deaminase_Zn-bd"/>
</dbReference>
<dbReference type="NCBIfam" id="NF006537">
    <property type="entry name" value="PRK09027.1"/>
    <property type="match status" value="1"/>
</dbReference>
<feature type="domain" description="CMP/dCMP-type deaminase" evidence="10">
    <location>
        <begin position="1"/>
        <end position="103"/>
    </location>
</feature>
<evidence type="ECO:0000256" key="6">
    <source>
        <dbReference type="ARBA" id="ARBA00022833"/>
    </source>
</evidence>
<dbReference type="GO" id="GO:0042802">
    <property type="term" value="F:identical protein binding"/>
    <property type="evidence" value="ECO:0007669"/>
    <property type="project" value="UniProtKB-ARBA"/>
</dbReference>
<feature type="binding site" evidence="9">
    <location>
        <position position="62"/>
    </location>
    <ligand>
        <name>Zn(2+)</name>
        <dbReference type="ChEBI" id="CHEBI:29105"/>
        <note>catalytic</note>
    </ligand>
</feature>
<dbReference type="PROSITE" id="PS51747">
    <property type="entry name" value="CYT_DCMP_DEAMINASES_2"/>
    <property type="match status" value="2"/>
</dbReference>
<dbReference type="Gene3D" id="3.40.140.10">
    <property type="entry name" value="Cytidine Deaminase, domain 2"/>
    <property type="match status" value="2"/>
</dbReference>
<dbReference type="PANTHER" id="PTHR11644:SF2">
    <property type="entry name" value="CYTIDINE DEAMINASE"/>
    <property type="match status" value="1"/>
</dbReference>
<dbReference type="InterPro" id="IPR016192">
    <property type="entry name" value="APOBEC/CMP_deaminase_Zn-bd"/>
</dbReference>
<comment type="subunit">
    <text evidence="2">Homodimer.</text>
</comment>
<name>A0A1Y1IAT3_KLENI</name>
<gene>
    <name evidence="11" type="ORF">KFL_002950110</name>
</gene>
<dbReference type="InterPro" id="IPR016193">
    <property type="entry name" value="Cytidine_deaminase-like"/>
</dbReference>
<evidence type="ECO:0000256" key="9">
    <source>
        <dbReference type="PIRSR" id="PIRSR006334-3"/>
    </source>
</evidence>
<dbReference type="PIRSF" id="PIRSF006334">
    <property type="entry name" value="Cdd_plus_pseudo"/>
    <property type="match status" value="1"/>
</dbReference>
<sequence>MSKFHVGAVGLGVSGRIFRGVNLEFPGLPLQQSIHAEQFMITNAMLHGERALKAIAVSAAPCGHCRQFMCELPDSGKLKILIVDSHAEESTLEQLLPHRFGPHDLKEDAFPLLLAERDNRLELEDEDGSEGSRELREAALEAANKSYAPYLDCPSGLAIRTAGGKVYSGSYIESAAHNPSMSPLHCALVAAVALGGESFVDIREATLVEKRVAQTEHAEIMKISLAKIAPQARLAVSYARRKL</sequence>
<dbReference type="NCBIfam" id="TIGR01355">
    <property type="entry name" value="cyt_deam_dimer"/>
    <property type="match status" value="1"/>
</dbReference>
<dbReference type="Pfam" id="PF00383">
    <property type="entry name" value="dCMP_cyt_deam_1"/>
    <property type="match status" value="1"/>
</dbReference>